<accession>A0A2P6SM34</accession>
<dbReference type="EMBL" id="PDCK01000039">
    <property type="protein sequence ID" value="PRQ59729.1"/>
    <property type="molecule type" value="Genomic_DNA"/>
</dbReference>
<feature type="repeat" description="PPR" evidence="2">
    <location>
        <begin position="105"/>
        <end position="139"/>
    </location>
</feature>
<dbReference type="Pfam" id="PF01535">
    <property type="entry name" value="PPR"/>
    <property type="match status" value="3"/>
</dbReference>
<dbReference type="STRING" id="74649.A0A2P6SM34"/>
<feature type="repeat" description="PPR" evidence="2">
    <location>
        <begin position="206"/>
        <end position="240"/>
    </location>
</feature>
<comment type="caution">
    <text evidence="3">The sequence shown here is derived from an EMBL/GenBank/DDBJ whole genome shotgun (WGS) entry which is preliminary data.</text>
</comment>
<dbReference type="Proteomes" id="UP000238479">
    <property type="component" value="Chromosome 1"/>
</dbReference>
<dbReference type="InterPro" id="IPR011990">
    <property type="entry name" value="TPR-like_helical_dom_sf"/>
</dbReference>
<dbReference type="InterPro" id="IPR002885">
    <property type="entry name" value="PPR_rpt"/>
</dbReference>
<name>A0A2P6SM34_ROSCH</name>
<dbReference type="GO" id="GO:0003723">
    <property type="term" value="F:RNA binding"/>
    <property type="evidence" value="ECO:0007669"/>
    <property type="project" value="InterPro"/>
</dbReference>
<sequence>MYVHCGDLREARRVFDEDSYFREGVYLFGKMQELGILSNSYTFSCILKCFAALGCVKEGECVHGYVCKLGFSYDNTVVNSLMAFYFKNRRIESARKVFDELRDRDVILWNSMISAYVSNGAAEKGVEVFRQMFCPGIDVDLATIINVLMACSGCGNLALGRVVRAYAIKSGFNIDVMFCNNVLDMYSKCGDLSDAIRVFEKMGQRSVVSWTSMIAGYVREGLSDKAIELFCEMEENYVSPDVYTITSILHACACSGSMEKGKDIHKYIREHGMDSSLFVCNLLIVCSILEVKVIQLCVPFSC</sequence>
<dbReference type="InterPro" id="IPR046960">
    <property type="entry name" value="PPR_At4g14850-like_plant"/>
</dbReference>
<evidence type="ECO:0000313" key="3">
    <source>
        <dbReference type="EMBL" id="PRQ59729.1"/>
    </source>
</evidence>
<dbReference type="FunFam" id="1.25.40.10:FF:000073">
    <property type="entry name" value="Pentatricopeptide repeat-containing protein chloroplastic"/>
    <property type="match status" value="1"/>
</dbReference>
<protein>
    <submittedName>
        <fullName evidence="3">Putative tetratricopeptide-like helical domain-containing protein</fullName>
    </submittedName>
</protein>
<keyword evidence="4" id="KW-1185">Reference proteome</keyword>
<dbReference type="GO" id="GO:0009451">
    <property type="term" value="P:RNA modification"/>
    <property type="evidence" value="ECO:0007669"/>
    <property type="project" value="InterPro"/>
</dbReference>
<organism evidence="3 4">
    <name type="scientific">Rosa chinensis</name>
    <name type="common">China rose</name>
    <dbReference type="NCBI Taxonomy" id="74649"/>
    <lineage>
        <taxon>Eukaryota</taxon>
        <taxon>Viridiplantae</taxon>
        <taxon>Streptophyta</taxon>
        <taxon>Embryophyta</taxon>
        <taxon>Tracheophyta</taxon>
        <taxon>Spermatophyta</taxon>
        <taxon>Magnoliopsida</taxon>
        <taxon>eudicotyledons</taxon>
        <taxon>Gunneridae</taxon>
        <taxon>Pentapetalae</taxon>
        <taxon>rosids</taxon>
        <taxon>fabids</taxon>
        <taxon>Rosales</taxon>
        <taxon>Rosaceae</taxon>
        <taxon>Rosoideae</taxon>
        <taxon>Rosoideae incertae sedis</taxon>
        <taxon>Rosa</taxon>
    </lineage>
</organism>
<dbReference type="Gramene" id="PRQ59729">
    <property type="protein sequence ID" value="PRQ59729"/>
    <property type="gene ID" value="RchiOBHm_Chr1g0373421"/>
</dbReference>
<dbReference type="Pfam" id="PF13041">
    <property type="entry name" value="PPR_2"/>
    <property type="match status" value="1"/>
</dbReference>
<keyword evidence="1" id="KW-0677">Repeat</keyword>
<dbReference type="NCBIfam" id="TIGR00756">
    <property type="entry name" value="PPR"/>
    <property type="match status" value="4"/>
</dbReference>
<gene>
    <name evidence="3" type="ORF">RchiOBHm_Chr1g0373421</name>
</gene>
<feature type="repeat" description="PPR" evidence="2">
    <location>
        <begin position="241"/>
        <end position="275"/>
    </location>
</feature>
<feature type="repeat" description="PPR" evidence="2">
    <location>
        <begin position="175"/>
        <end position="205"/>
    </location>
</feature>
<evidence type="ECO:0000256" key="1">
    <source>
        <dbReference type="ARBA" id="ARBA00022737"/>
    </source>
</evidence>
<reference evidence="3 4" key="1">
    <citation type="journal article" date="2018" name="Nat. Genet.">
        <title>The Rosa genome provides new insights in the design of modern roses.</title>
        <authorList>
            <person name="Bendahmane M."/>
        </authorList>
    </citation>
    <scope>NUCLEOTIDE SEQUENCE [LARGE SCALE GENOMIC DNA]</scope>
    <source>
        <strain evidence="4">cv. Old Blush</strain>
    </source>
</reference>
<dbReference type="AlphaFoldDB" id="A0A2P6SM34"/>
<evidence type="ECO:0000256" key="2">
    <source>
        <dbReference type="PROSITE-ProRule" id="PRU00708"/>
    </source>
</evidence>
<dbReference type="PROSITE" id="PS51375">
    <property type="entry name" value="PPR"/>
    <property type="match status" value="4"/>
</dbReference>
<dbReference type="OMA" id="CEMEENY"/>
<dbReference type="PANTHER" id="PTHR24015:SF739">
    <property type="entry name" value="OS03G0644200 PROTEIN"/>
    <property type="match status" value="1"/>
</dbReference>
<dbReference type="Gene3D" id="1.25.40.10">
    <property type="entry name" value="Tetratricopeptide repeat domain"/>
    <property type="match status" value="2"/>
</dbReference>
<proteinExistence type="predicted"/>
<dbReference type="FunFam" id="1.25.40.10:FF:000344">
    <property type="entry name" value="Pentatricopeptide repeat-containing protein"/>
    <property type="match status" value="1"/>
</dbReference>
<evidence type="ECO:0000313" key="4">
    <source>
        <dbReference type="Proteomes" id="UP000238479"/>
    </source>
</evidence>
<dbReference type="PANTHER" id="PTHR24015">
    <property type="entry name" value="OS07G0578800 PROTEIN-RELATED"/>
    <property type="match status" value="1"/>
</dbReference>